<feature type="region of interest" description="Disordered" evidence="1">
    <location>
        <begin position="58"/>
        <end position="81"/>
    </location>
</feature>
<organism evidence="2 3">
    <name type="scientific">Streptomyces yaizuensis</name>
    <dbReference type="NCBI Taxonomy" id="2989713"/>
    <lineage>
        <taxon>Bacteria</taxon>
        <taxon>Bacillati</taxon>
        <taxon>Actinomycetota</taxon>
        <taxon>Actinomycetes</taxon>
        <taxon>Kitasatosporales</taxon>
        <taxon>Streptomycetaceae</taxon>
        <taxon>Streptomyces</taxon>
    </lineage>
</organism>
<accession>A0ABQ5P1N4</accession>
<dbReference type="RefSeq" id="WP_323448558.1">
    <property type="nucleotide sequence ID" value="NZ_BSBI01000008.1"/>
</dbReference>
<keyword evidence="3" id="KW-1185">Reference proteome</keyword>
<gene>
    <name evidence="2" type="ORF">SYYSPA8_19515</name>
</gene>
<name>A0ABQ5P1N4_9ACTN</name>
<evidence type="ECO:0000313" key="2">
    <source>
        <dbReference type="EMBL" id="GLF96522.1"/>
    </source>
</evidence>
<sequence length="81" mass="7384">MGRGPAGYATVIRSAPAWTSGAEVGDGSCDVSLGVGVGVSFGGSDVGGTGVAGVGVAGGTVPPPPFVGSGTVPGGRGRVGI</sequence>
<proteinExistence type="predicted"/>
<evidence type="ECO:0000256" key="1">
    <source>
        <dbReference type="SAM" id="MobiDB-lite"/>
    </source>
</evidence>
<protein>
    <submittedName>
        <fullName evidence="2">Uncharacterized protein</fullName>
    </submittedName>
</protein>
<reference evidence="2 3" key="1">
    <citation type="submission" date="2022-10" db="EMBL/GenBank/DDBJ databases">
        <title>Draft genome sequence of Streptomyces sp. YSPA8.</title>
        <authorList>
            <person name="Moriuchi R."/>
            <person name="Dohra H."/>
            <person name="Yamamura H."/>
            <person name="Kodani S."/>
        </authorList>
    </citation>
    <scope>NUCLEOTIDE SEQUENCE [LARGE SCALE GENOMIC DNA]</scope>
    <source>
        <strain evidence="2 3">YSPA8</strain>
    </source>
</reference>
<dbReference type="EMBL" id="BSBI01000008">
    <property type="protein sequence ID" value="GLF96522.1"/>
    <property type="molecule type" value="Genomic_DNA"/>
</dbReference>
<comment type="caution">
    <text evidence="2">The sequence shown here is derived from an EMBL/GenBank/DDBJ whole genome shotgun (WGS) entry which is preliminary data.</text>
</comment>
<dbReference type="Proteomes" id="UP001291653">
    <property type="component" value="Unassembled WGS sequence"/>
</dbReference>
<evidence type="ECO:0000313" key="3">
    <source>
        <dbReference type="Proteomes" id="UP001291653"/>
    </source>
</evidence>
<feature type="compositionally biased region" description="Gly residues" evidence="1">
    <location>
        <begin position="71"/>
        <end position="81"/>
    </location>
</feature>